<dbReference type="EMBL" id="SDRB02002981">
    <property type="protein sequence ID" value="THG18543.1"/>
    <property type="molecule type" value="Genomic_DNA"/>
</dbReference>
<evidence type="ECO:0000259" key="5">
    <source>
        <dbReference type="Pfam" id="PF18052"/>
    </source>
</evidence>
<evidence type="ECO:0000256" key="2">
    <source>
        <dbReference type="ARBA" id="ARBA00022741"/>
    </source>
</evidence>
<gene>
    <name evidence="6" type="ORF">TEA_028857</name>
</gene>
<organism evidence="6 7">
    <name type="scientific">Camellia sinensis var. sinensis</name>
    <name type="common">China tea</name>
    <dbReference type="NCBI Taxonomy" id="542762"/>
    <lineage>
        <taxon>Eukaryota</taxon>
        <taxon>Viridiplantae</taxon>
        <taxon>Streptophyta</taxon>
        <taxon>Embryophyta</taxon>
        <taxon>Tracheophyta</taxon>
        <taxon>Spermatophyta</taxon>
        <taxon>Magnoliopsida</taxon>
        <taxon>eudicotyledons</taxon>
        <taxon>Gunneridae</taxon>
        <taxon>Pentapetalae</taxon>
        <taxon>asterids</taxon>
        <taxon>Ericales</taxon>
        <taxon>Theaceae</taxon>
        <taxon>Camellia</taxon>
    </lineage>
</organism>
<keyword evidence="1" id="KW-0677">Repeat</keyword>
<comment type="caution">
    <text evidence="6">The sequence shown here is derived from an EMBL/GenBank/DDBJ whole genome shotgun (WGS) entry which is preliminary data.</text>
</comment>
<dbReference type="PANTHER" id="PTHR19338">
    <property type="entry name" value="TRANSLOCASE OF INNER MITOCHONDRIAL MEMBRANE 13 HOMOLOG"/>
    <property type="match status" value="1"/>
</dbReference>
<keyword evidence="3" id="KW-0611">Plant defense</keyword>
<dbReference type="Gene3D" id="1.20.5.4130">
    <property type="match status" value="1"/>
</dbReference>
<evidence type="ECO:0000256" key="1">
    <source>
        <dbReference type="ARBA" id="ARBA00022737"/>
    </source>
</evidence>
<evidence type="ECO:0000313" key="6">
    <source>
        <dbReference type="EMBL" id="THG18543.1"/>
    </source>
</evidence>
<keyword evidence="4" id="KW-0067">ATP-binding</keyword>
<dbReference type="InterPro" id="IPR041118">
    <property type="entry name" value="Rx_N"/>
</dbReference>
<dbReference type="CDD" id="cd14798">
    <property type="entry name" value="RX-CC_like"/>
    <property type="match status" value="1"/>
</dbReference>
<evidence type="ECO:0000313" key="7">
    <source>
        <dbReference type="Proteomes" id="UP000306102"/>
    </source>
</evidence>
<protein>
    <recommendedName>
        <fullName evidence="5">Disease resistance N-terminal domain-containing protein</fullName>
    </recommendedName>
</protein>
<proteinExistence type="predicted"/>
<name>A0A4S4EP93_CAMSN</name>
<accession>A0A4S4EP93</accession>
<sequence>MATSAVSSVIQYLGPLLAHEVELLKGVRKEMDIIKSELEYIRSFLKDAESKADVGKEGEKIWVKDVRGVAYRIEDVIDEYILLHLAKQQPRRCGFIIRYFRKVTHSITRLKQRHEIASQIQDIKTTINELIDINSVLLTQNKAAAPKTTIGMTLDWLPFTLKKTKLLAWNMPQIN</sequence>
<keyword evidence="2" id="KW-0547">Nucleotide-binding</keyword>
<evidence type="ECO:0000256" key="4">
    <source>
        <dbReference type="ARBA" id="ARBA00022840"/>
    </source>
</evidence>
<dbReference type="InterPro" id="IPR038005">
    <property type="entry name" value="RX-like_CC"/>
</dbReference>
<dbReference type="Proteomes" id="UP000306102">
    <property type="component" value="Unassembled WGS sequence"/>
</dbReference>
<reference evidence="6 7" key="1">
    <citation type="journal article" date="2018" name="Proc. Natl. Acad. Sci. U.S.A.">
        <title>Draft genome sequence of Camellia sinensis var. sinensis provides insights into the evolution of the tea genome and tea quality.</title>
        <authorList>
            <person name="Wei C."/>
            <person name="Yang H."/>
            <person name="Wang S."/>
            <person name="Zhao J."/>
            <person name="Liu C."/>
            <person name="Gao L."/>
            <person name="Xia E."/>
            <person name="Lu Y."/>
            <person name="Tai Y."/>
            <person name="She G."/>
            <person name="Sun J."/>
            <person name="Cao H."/>
            <person name="Tong W."/>
            <person name="Gao Q."/>
            <person name="Li Y."/>
            <person name="Deng W."/>
            <person name="Jiang X."/>
            <person name="Wang W."/>
            <person name="Chen Q."/>
            <person name="Zhang S."/>
            <person name="Li H."/>
            <person name="Wu J."/>
            <person name="Wang P."/>
            <person name="Li P."/>
            <person name="Shi C."/>
            <person name="Zheng F."/>
            <person name="Jian J."/>
            <person name="Huang B."/>
            <person name="Shan D."/>
            <person name="Shi M."/>
            <person name="Fang C."/>
            <person name="Yue Y."/>
            <person name="Li F."/>
            <person name="Li D."/>
            <person name="Wei S."/>
            <person name="Han B."/>
            <person name="Jiang C."/>
            <person name="Yin Y."/>
            <person name="Xia T."/>
            <person name="Zhang Z."/>
            <person name="Bennetzen J.L."/>
            <person name="Zhao S."/>
            <person name="Wan X."/>
        </authorList>
    </citation>
    <scope>NUCLEOTIDE SEQUENCE [LARGE SCALE GENOMIC DNA]</scope>
    <source>
        <strain evidence="7">cv. Shuchazao</strain>
        <tissue evidence="6">Leaf</tissue>
    </source>
</reference>
<keyword evidence="7" id="KW-1185">Reference proteome</keyword>
<dbReference type="AlphaFoldDB" id="A0A4S4EP93"/>
<dbReference type="GO" id="GO:0005524">
    <property type="term" value="F:ATP binding"/>
    <property type="evidence" value="ECO:0007669"/>
    <property type="project" value="UniProtKB-KW"/>
</dbReference>
<dbReference type="PANTHER" id="PTHR19338:SF32">
    <property type="entry name" value="OS06G0287500 PROTEIN"/>
    <property type="match status" value="1"/>
</dbReference>
<feature type="domain" description="Disease resistance N-terminal" evidence="5">
    <location>
        <begin position="5"/>
        <end position="89"/>
    </location>
</feature>
<dbReference type="Pfam" id="PF18052">
    <property type="entry name" value="Rx_N"/>
    <property type="match status" value="1"/>
</dbReference>
<dbReference type="GO" id="GO:0006952">
    <property type="term" value="P:defense response"/>
    <property type="evidence" value="ECO:0007669"/>
    <property type="project" value="UniProtKB-KW"/>
</dbReference>
<evidence type="ECO:0000256" key="3">
    <source>
        <dbReference type="ARBA" id="ARBA00022821"/>
    </source>
</evidence>